<proteinExistence type="predicted"/>
<evidence type="ECO:0000313" key="3">
    <source>
        <dbReference type="Proteomes" id="UP001630127"/>
    </source>
</evidence>
<organism evidence="2 3">
    <name type="scientific">Cinchona calisaya</name>
    <dbReference type="NCBI Taxonomy" id="153742"/>
    <lineage>
        <taxon>Eukaryota</taxon>
        <taxon>Viridiplantae</taxon>
        <taxon>Streptophyta</taxon>
        <taxon>Embryophyta</taxon>
        <taxon>Tracheophyta</taxon>
        <taxon>Spermatophyta</taxon>
        <taxon>Magnoliopsida</taxon>
        <taxon>eudicotyledons</taxon>
        <taxon>Gunneridae</taxon>
        <taxon>Pentapetalae</taxon>
        <taxon>asterids</taxon>
        <taxon>lamiids</taxon>
        <taxon>Gentianales</taxon>
        <taxon>Rubiaceae</taxon>
        <taxon>Cinchonoideae</taxon>
        <taxon>Cinchoneae</taxon>
        <taxon>Cinchona</taxon>
    </lineage>
</organism>
<accession>A0ABD2YTU8</accession>
<feature type="region of interest" description="Disordered" evidence="1">
    <location>
        <begin position="301"/>
        <end position="321"/>
    </location>
</feature>
<feature type="compositionally biased region" description="Polar residues" evidence="1">
    <location>
        <begin position="311"/>
        <end position="321"/>
    </location>
</feature>
<gene>
    <name evidence="2" type="ORF">ACH5RR_030180</name>
</gene>
<protein>
    <submittedName>
        <fullName evidence="2">Uncharacterized protein</fullName>
    </submittedName>
</protein>
<comment type="caution">
    <text evidence="2">The sequence shown here is derived from an EMBL/GenBank/DDBJ whole genome shotgun (WGS) entry which is preliminary data.</text>
</comment>
<evidence type="ECO:0000256" key="1">
    <source>
        <dbReference type="SAM" id="MobiDB-lite"/>
    </source>
</evidence>
<sequence length="321" mass="35492">MHFAKFRKRWFTLDGKIPPNISPVLWDSKKGKECCRFGLRLEQMDMIHMNLSDGNFSMINGKYCIWYQEALLGFLRPEENPLDLNNLPEDYYSKDGKQVIEDTSSYAERETETLNHARQLVFKNDTLLGQGALPHHHHLGSQPIPHGDYHQTANISDPMMSFRSVYPTTRLFSGSSTTLLPQPSPQPPYMYSSPSRLIPLPSQYPSDYVVGHVVPGGNITHSSSPNQAGISSNYTCTGAPVIGHGFNTPQGSNNNYGSINRENGTNATSGVVGLGSREMSLYNNHDEGLDCGRISSSCTGIGGTTQKRSDPSSISRFQDSL</sequence>
<dbReference type="Proteomes" id="UP001630127">
    <property type="component" value="Unassembled WGS sequence"/>
</dbReference>
<name>A0ABD2YTU8_9GENT</name>
<keyword evidence="3" id="KW-1185">Reference proteome</keyword>
<evidence type="ECO:0000313" key="2">
    <source>
        <dbReference type="EMBL" id="KAL3510779.1"/>
    </source>
</evidence>
<dbReference type="AlphaFoldDB" id="A0ABD2YTU8"/>
<reference evidence="2 3" key="1">
    <citation type="submission" date="2024-11" db="EMBL/GenBank/DDBJ databases">
        <title>A near-complete genome assembly of Cinchona calisaya.</title>
        <authorList>
            <person name="Lian D.C."/>
            <person name="Zhao X.W."/>
            <person name="Wei L."/>
        </authorList>
    </citation>
    <scope>NUCLEOTIDE SEQUENCE [LARGE SCALE GENOMIC DNA]</scope>
    <source>
        <tissue evidence="2">Nenye</tissue>
    </source>
</reference>
<dbReference type="EMBL" id="JBJUIK010000012">
    <property type="protein sequence ID" value="KAL3510779.1"/>
    <property type="molecule type" value="Genomic_DNA"/>
</dbReference>